<evidence type="ECO:0000313" key="4">
    <source>
        <dbReference type="Proteomes" id="UP000507470"/>
    </source>
</evidence>
<keyword evidence="2" id="KW-0472">Membrane</keyword>
<proteinExistence type="predicted"/>
<dbReference type="OrthoDB" id="6184520at2759"/>
<reference evidence="3 4" key="1">
    <citation type="submission" date="2020-06" db="EMBL/GenBank/DDBJ databases">
        <authorList>
            <person name="Li R."/>
            <person name="Bekaert M."/>
        </authorList>
    </citation>
    <scope>NUCLEOTIDE SEQUENCE [LARGE SCALE GENOMIC DNA]</scope>
    <source>
        <strain evidence="4">wild</strain>
    </source>
</reference>
<evidence type="ECO:0000256" key="2">
    <source>
        <dbReference type="SAM" id="Phobius"/>
    </source>
</evidence>
<dbReference type="Proteomes" id="UP000507470">
    <property type="component" value="Unassembled WGS sequence"/>
</dbReference>
<keyword evidence="2" id="KW-1133">Transmembrane helix</keyword>
<dbReference type="AlphaFoldDB" id="A0A6J8BXH2"/>
<feature type="region of interest" description="Disordered" evidence="1">
    <location>
        <begin position="254"/>
        <end position="276"/>
    </location>
</feature>
<dbReference type="EMBL" id="CACVKT020004078">
    <property type="protein sequence ID" value="CAC5387921.1"/>
    <property type="molecule type" value="Genomic_DNA"/>
</dbReference>
<evidence type="ECO:0000313" key="3">
    <source>
        <dbReference type="EMBL" id="CAC5387921.1"/>
    </source>
</evidence>
<accession>A0A6J8BXH2</accession>
<sequence>MSIQKGDTERRKHHCLGRNINGTLTTNDCRSQKMNYCVDGANGYERWSTAINICLFKNESLSNDRSDYQDNWLGYFMYEERVMFMLFSCLDKENEQCVAILRKDISLSLTNQFKPCSEHLSVLCNEEHNSDVLHIEIGSDGRGSGTNKSPTPCQFCGGVHTSTPVFVNYGSQFSKGSTESIFDRSLEPVSTNSSNVQRPGKKNDTFGKMVIVNVVLFGLCVLIVTMIILRKRLTVQVCQRAGQKFRRNTINKKSMVQKDRNSDIDNGNENRAVHDNYNDPWELRHNIVQLGELNQQDIIDIQMEETET</sequence>
<evidence type="ECO:0000256" key="1">
    <source>
        <dbReference type="SAM" id="MobiDB-lite"/>
    </source>
</evidence>
<feature type="transmembrane region" description="Helical" evidence="2">
    <location>
        <begin position="210"/>
        <end position="229"/>
    </location>
</feature>
<organism evidence="3 4">
    <name type="scientific">Mytilus coruscus</name>
    <name type="common">Sea mussel</name>
    <dbReference type="NCBI Taxonomy" id="42192"/>
    <lineage>
        <taxon>Eukaryota</taxon>
        <taxon>Metazoa</taxon>
        <taxon>Spiralia</taxon>
        <taxon>Lophotrochozoa</taxon>
        <taxon>Mollusca</taxon>
        <taxon>Bivalvia</taxon>
        <taxon>Autobranchia</taxon>
        <taxon>Pteriomorphia</taxon>
        <taxon>Mytilida</taxon>
        <taxon>Mytiloidea</taxon>
        <taxon>Mytilidae</taxon>
        <taxon>Mytilinae</taxon>
        <taxon>Mytilus</taxon>
    </lineage>
</organism>
<keyword evidence="4" id="KW-1185">Reference proteome</keyword>
<name>A0A6J8BXH2_MYTCO</name>
<gene>
    <name evidence="3" type="ORF">MCOR_23207</name>
</gene>
<protein>
    <submittedName>
        <fullName evidence="3">Uncharacterized protein</fullName>
    </submittedName>
</protein>
<keyword evidence="2" id="KW-0812">Transmembrane</keyword>